<dbReference type="SMART" id="SM00205">
    <property type="entry name" value="THN"/>
    <property type="match status" value="1"/>
</dbReference>
<dbReference type="FunFam" id="2.60.110.10:FF:000004">
    <property type="entry name" value="THAUMATIN-LIKE PROTEIN 1"/>
    <property type="match status" value="1"/>
</dbReference>
<keyword evidence="2" id="KW-0732">Signal</keyword>
<dbReference type="SUPFAM" id="SSF49870">
    <property type="entry name" value="Osmotin, thaumatin-like protein"/>
    <property type="match status" value="1"/>
</dbReference>
<name>A0A0A1NI79_RHIZD</name>
<dbReference type="VEuPathDB" id="FungiDB:BCV72DRAFT_20285"/>
<dbReference type="InterPro" id="IPR037176">
    <property type="entry name" value="Osmotin/thaumatin-like_sf"/>
</dbReference>
<protein>
    <submittedName>
        <fullName evidence="3">Osmotin, thaumatin-like protein</fullName>
    </submittedName>
</protein>
<feature type="disulfide bond" evidence="1">
    <location>
        <begin position="27"/>
        <end position="228"/>
    </location>
</feature>
<dbReference type="Gene3D" id="2.60.110.10">
    <property type="entry name" value="Thaumatin"/>
    <property type="match status" value="1"/>
</dbReference>
<dbReference type="PANTHER" id="PTHR31048">
    <property type="entry name" value="OS03G0233200 PROTEIN"/>
    <property type="match status" value="1"/>
</dbReference>
<feature type="chain" id="PRO_5030003905" evidence="2">
    <location>
        <begin position="18"/>
        <end position="228"/>
    </location>
</feature>
<feature type="disulfide bond" evidence="1">
    <location>
        <begin position="178"/>
        <end position="188"/>
    </location>
</feature>
<feature type="disulfide bond" evidence="1">
    <location>
        <begin position="168"/>
        <end position="177"/>
    </location>
</feature>
<feature type="signal peptide" evidence="2">
    <location>
        <begin position="1"/>
        <end position="17"/>
    </location>
</feature>
<keyword evidence="1" id="KW-1015">Disulfide bond</keyword>
<dbReference type="PRINTS" id="PR00347">
    <property type="entry name" value="THAUMATIN"/>
</dbReference>
<feature type="disulfide bond" evidence="1">
    <location>
        <begin position="148"/>
        <end position="164"/>
    </location>
</feature>
<dbReference type="InterPro" id="IPR001938">
    <property type="entry name" value="Thaumatin"/>
</dbReference>
<dbReference type="AlphaFoldDB" id="A0A0A1NI79"/>
<evidence type="ECO:0000256" key="2">
    <source>
        <dbReference type="SAM" id="SignalP"/>
    </source>
</evidence>
<gene>
    <name evidence="3" type="ORF">BCV71DRAFT_98317</name>
</gene>
<dbReference type="PIRSF" id="PIRSF002703">
    <property type="entry name" value="Thaumatin"/>
    <property type="match status" value="1"/>
</dbReference>
<dbReference type="PROSITE" id="PS51367">
    <property type="entry name" value="THAUMATIN_2"/>
    <property type="match status" value="1"/>
</dbReference>
<sequence length="228" mass="23581">MYKLVFILCFLVHTFTAGKTITVKNNCKKVVSVGTLTNGKGSALPEKTADLPPGGSTQFTESDTWGGRVWGRYQCSGSSSDDATACGNPGAVNPATLAEFLFKGSNGQDYYDISLVDGYNLQMSISPDGGSPSSGYSCGSPQCVTPDCPDEFAVKDSTGNTIACKSACSATGKPEDCCTGPYNSPDACKAGSAANSVKSSCPDAYSFAYDDQTSTFACSATGYTVTLC</sequence>
<proteinExistence type="predicted"/>
<dbReference type="Proteomes" id="UP000242381">
    <property type="component" value="Unassembled WGS sequence"/>
</dbReference>
<reference evidence="3 4" key="1">
    <citation type="journal article" date="2016" name="Proc. Natl. Acad. Sci. U.S.A.">
        <title>Lipid metabolic changes in an early divergent fungus govern the establishment of a mutualistic symbiosis with endobacteria.</title>
        <authorList>
            <person name="Lastovetsky O.A."/>
            <person name="Gaspar M.L."/>
            <person name="Mondo S.J."/>
            <person name="LaButti K.M."/>
            <person name="Sandor L."/>
            <person name="Grigoriev I.V."/>
            <person name="Henry S.A."/>
            <person name="Pawlowska T.E."/>
        </authorList>
    </citation>
    <scope>NUCLEOTIDE SEQUENCE [LARGE SCALE GENOMIC DNA]</scope>
    <source>
        <strain evidence="3 4">ATCC 11559</strain>
    </source>
</reference>
<accession>A0A0A1NI79</accession>
<evidence type="ECO:0000313" key="3">
    <source>
        <dbReference type="EMBL" id="ORE22917.1"/>
    </source>
</evidence>
<evidence type="ECO:0000256" key="1">
    <source>
        <dbReference type="PIRSR" id="PIRSR002703-1"/>
    </source>
</evidence>
<dbReference type="Pfam" id="PF00314">
    <property type="entry name" value="Thaumatin"/>
    <property type="match status" value="1"/>
</dbReference>
<organism evidence="3 4">
    <name type="scientific">Rhizopus microsporus</name>
    <dbReference type="NCBI Taxonomy" id="58291"/>
    <lineage>
        <taxon>Eukaryota</taxon>
        <taxon>Fungi</taxon>
        <taxon>Fungi incertae sedis</taxon>
        <taxon>Mucoromycota</taxon>
        <taxon>Mucoromycotina</taxon>
        <taxon>Mucoromycetes</taxon>
        <taxon>Mucorales</taxon>
        <taxon>Mucorineae</taxon>
        <taxon>Rhizopodaceae</taxon>
        <taxon>Rhizopus</taxon>
    </lineage>
</organism>
<evidence type="ECO:0000313" key="4">
    <source>
        <dbReference type="Proteomes" id="UP000242381"/>
    </source>
</evidence>
<dbReference type="EMBL" id="KV921262">
    <property type="protein sequence ID" value="ORE22917.1"/>
    <property type="molecule type" value="Genomic_DNA"/>
</dbReference>
<dbReference type="OMA" id="HEPETMT"/>